<dbReference type="HOGENOM" id="CLU_679259_0_0_6"/>
<keyword evidence="2" id="KW-1185">Reference proteome</keyword>
<dbReference type="EMBL" id="CP010427">
    <property type="protein sequence ID" value="AJC49426.1"/>
    <property type="molecule type" value="Genomic_DNA"/>
</dbReference>
<accession>A0A0A8EB81</accession>
<dbReference type="RefSeq" id="WP_039125484.1">
    <property type="nucleotide sequence ID" value="NZ_CP010427.1"/>
</dbReference>
<name>A0A0A8EB81_9GAMM</name>
<dbReference type="KEGG" id="fgu:SD28_07250"/>
<proteinExistence type="predicted"/>
<dbReference type="AlphaFoldDB" id="A0A0A8EB81"/>
<dbReference type="NCBIfam" id="TIGR03353">
    <property type="entry name" value="VI_chp_4"/>
    <property type="match status" value="1"/>
</dbReference>
<protein>
    <recommendedName>
        <fullName evidence="3">Type VI secretion protein</fullName>
    </recommendedName>
</protein>
<dbReference type="STRING" id="594679.SD28_07250"/>
<dbReference type="Proteomes" id="UP000031104">
    <property type="component" value="Chromosome"/>
</dbReference>
<evidence type="ECO:0000313" key="2">
    <source>
        <dbReference type="Proteomes" id="UP000031104"/>
    </source>
</evidence>
<dbReference type="OrthoDB" id="9775333at2"/>
<gene>
    <name evidence="1" type="ORF">SD28_07250</name>
</gene>
<evidence type="ECO:0008006" key="3">
    <source>
        <dbReference type="Google" id="ProtNLM"/>
    </source>
</evidence>
<reference evidence="1 2" key="1">
    <citation type="submission" date="2014-12" db="EMBL/GenBank/DDBJ databases">
        <title>Complete genome sequence of Francisella guanzhouensis strain 08HL01032 isolated from air-conditioning system in China.</title>
        <authorList>
            <person name="Svensson D."/>
            <person name="Ohrman C."/>
            <person name="Backman S."/>
            <person name="Karlsson E."/>
            <person name="Nilsson E."/>
            <person name="Bystrom M."/>
            <person name="Larkeryd A."/>
            <person name="Stenberg P."/>
            <person name="Scholtz H.C."/>
            <person name="Forsman M."/>
            <person name="Sjodin A."/>
        </authorList>
    </citation>
    <scope>NUCLEOTIDE SEQUENCE [LARGE SCALE GENOMIC DNA]</scope>
    <source>
        <strain evidence="1 2">08HL01032</strain>
    </source>
</reference>
<evidence type="ECO:0000313" key="1">
    <source>
        <dbReference type="EMBL" id="AJC49426.1"/>
    </source>
</evidence>
<organism evidence="1 2">
    <name type="scientific">Allofrancisella guangzhouensis</name>
    <dbReference type="NCBI Taxonomy" id="594679"/>
    <lineage>
        <taxon>Bacteria</taxon>
        <taxon>Pseudomonadati</taxon>
        <taxon>Pseudomonadota</taxon>
        <taxon>Gammaproteobacteria</taxon>
        <taxon>Thiotrichales</taxon>
        <taxon>Francisellaceae</taxon>
        <taxon>Allofrancisella</taxon>
    </lineage>
</organism>
<sequence>MSLIHWQPGQYLSPEHFSCQQDGILDLNTDISLKLLNYSDGLFDISLDMEQFVYNVVDLRRLVLVLPEFKPVVLGHNAKVEKYNLIKKSNNNRISLHLNISKEKIVENVKINGTNIKLEYLHLYFSESFDNEAKFSFKIMDLEFAENTHKWEIKQGFSPRLIALPHLYSKDILNRIGACINEINSFINIEVSKTNNFWRYAHLYLKISEVDNWLKSSLNIKDQPSILFKDIINRIQGLSSIAFILKGQNPNLFVPNGLDIYNTLEALKELESQISKLNLIEHKICPLEYKEGIYRSKILPANFFESNNKYIVIESSQNMDSLDLSLMKVFAPSEIRDIVINSINGVEIDSVEDNISQKIFPEAKKTLLIKPYGDRWNAILHDKLVCIKSFQESNNMFDRVYIAYD</sequence>
<dbReference type="InterPro" id="IPR010263">
    <property type="entry name" value="T6SS_TssK"/>
</dbReference>